<evidence type="ECO:0000313" key="3">
    <source>
        <dbReference type="Proteomes" id="UP001499863"/>
    </source>
</evidence>
<dbReference type="Proteomes" id="UP001499863">
    <property type="component" value="Unassembled WGS sequence"/>
</dbReference>
<feature type="compositionally biased region" description="Basic and acidic residues" evidence="1">
    <location>
        <begin position="81"/>
        <end position="93"/>
    </location>
</feature>
<evidence type="ECO:0000313" key="2">
    <source>
        <dbReference type="EMBL" id="GAA1410738.1"/>
    </source>
</evidence>
<comment type="caution">
    <text evidence="2">The sequence shown here is derived from an EMBL/GenBank/DDBJ whole genome shotgun (WGS) entry which is preliminary data.</text>
</comment>
<reference evidence="3" key="1">
    <citation type="journal article" date="2019" name="Int. J. Syst. Evol. Microbiol.">
        <title>The Global Catalogue of Microorganisms (GCM) 10K type strain sequencing project: providing services to taxonomists for standard genome sequencing and annotation.</title>
        <authorList>
            <consortium name="The Broad Institute Genomics Platform"/>
            <consortium name="The Broad Institute Genome Sequencing Center for Infectious Disease"/>
            <person name="Wu L."/>
            <person name="Ma J."/>
        </authorList>
    </citation>
    <scope>NUCLEOTIDE SEQUENCE [LARGE SCALE GENOMIC DNA]</scope>
    <source>
        <strain evidence="3">JCM 12393</strain>
    </source>
</reference>
<sequence>MHLVIAKTGAGHQVEVPDACGMICSSRTRGETELDVARIWAAGGSLAALARAAVGGYAIGAWPSDLRAAARVPTGEQSALDPERRATPEEIGP</sequence>
<evidence type="ECO:0000256" key="1">
    <source>
        <dbReference type="SAM" id="MobiDB-lite"/>
    </source>
</evidence>
<proteinExistence type="predicted"/>
<protein>
    <submittedName>
        <fullName evidence="2">Uncharacterized protein</fullName>
    </submittedName>
</protein>
<gene>
    <name evidence="2" type="ORF">GCM10009639_61870</name>
</gene>
<name>A0ABP4J8Z5_9ACTN</name>
<organism evidence="2 3">
    <name type="scientific">Kitasatospora putterlickiae</name>
    <dbReference type="NCBI Taxonomy" id="221725"/>
    <lineage>
        <taxon>Bacteria</taxon>
        <taxon>Bacillati</taxon>
        <taxon>Actinomycetota</taxon>
        <taxon>Actinomycetes</taxon>
        <taxon>Kitasatosporales</taxon>
        <taxon>Streptomycetaceae</taxon>
        <taxon>Kitasatospora</taxon>
    </lineage>
</organism>
<feature type="region of interest" description="Disordered" evidence="1">
    <location>
        <begin position="71"/>
        <end position="93"/>
    </location>
</feature>
<keyword evidence="3" id="KW-1185">Reference proteome</keyword>
<dbReference type="EMBL" id="BAAAKJ010000396">
    <property type="protein sequence ID" value="GAA1410738.1"/>
    <property type="molecule type" value="Genomic_DNA"/>
</dbReference>
<accession>A0ABP4J8Z5</accession>